<proteinExistence type="predicted"/>
<feature type="non-terminal residue" evidence="2">
    <location>
        <position position="242"/>
    </location>
</feature>
<reference evidence="3" key="2">
    <citation type="submission" date="2024-04" db="EMBL/GenBank/DDBJ databases">
        <authorList>
            <person name="Chen Y."/>
            <person name="Shah S."/>
            <person name="Dougan E. K."/>
            <person name="Thang M."/>
            <person name="Chan C."/>
        </authorList>
    </citation>
    <scope>NUCLEOTIDE SEQUENCE [LARGE SCALE GENOMIC DNA]</scope>
</reference>
<dbReference type="EMBL" id="CAMXCT020003639">
    <property type="protein sequence ID" value="CAL1158881.1"/>
    <property type="molecule type" value="Genomic_DNA"/>
</dbReference>
<comment type="caution">
    <text evidence="2">The sequence shown here is derived from an EMBL/GenBank/DDBJ whole genome shotgun (WGS) entry which is preliminary data.</text>
</comment>
<keyword evidence="1" id="KW-0175">Coiled coil</keyword>
<evidence type="ECO:0000313" key="3">
    <source>
        <dbReference type="EMBL" id="CAL1158881.1"/>
    </source>
</evidence>
<dbReference type="EMBL" id="CAMXCT010003639">
    <property type="protein sequence ID" value="CAI4005506.1"/>
    <property type="molecule type" value="Genomic_DNA"/>
</dbReference>
<gene>
    <name evidence="2" type="ORF">C1SCF055_LOCUS31223</name>
</gene>
<feature type="coiled-coil region" evidence="1">
    <location>
        <begin position="84"/>
        <end position="111"/>
    </location>
</feature>
<name>A0A9P1D9P6_9DINO</name>
<reference evidence="2" key="1">
    <citation type="submission" date="2022-10" db="EMBL/GenBank/DDBJ databases">
        <authorList>
            <person name="Chen Y."/>
            <person name="Dougan E. K."/>
            <person name="Chan C."/>
            <person name="Rhodes N."/>
            <person name="Thang M."/>
        </authorList>
    </citation>
    <scope>NUCLEOTIDE SEQUENCE</scope>
</reference>
<dbReference type="AlphaFoldDB" id="A0A9P1D9P6"/>
<dbReference type="EMBL" id="CAMXCT030003639">
    <property type="protein sequence ID" value="CAL4792818.1"/>
    <property type="molecule type" value="Genomic_DNA"/>
</dbReference>
<accession>A0A9P1D9P6</accession>
<dbReference type="Proteomes" id="UP001152797">
    <property type="component" value="Unassembled WGS sequence"/>
</dbReference>
<organism evidence="2">
    <name type="scientific">Cladocopium goreaui</name>
    <dbReference type="NCBI Taxonomy" id="2562237"/>
    <lineage>
        <taxon>Eukaryota</taxon>
        <taxon>Sar</taxon>
        <taxon>Alveolata</taxon>
        <taxon>Dinophyceae</taxon>
        <taxon>Suessiales</taxon>
        <taxon>Symbiodiniaceae</taxon>
        <taxon>Cladocopium</taxon>
    </lineage>
</organism>
<evidence type="ECO:0000313" key="4">
    <source>
        <dbReference type="Proteomes" id="UP001152797"/>
    </source>
</evidence>
<protein>
    <submittedName>
        <fullName evidence="2">Uncharacterized protein</fullName>
    </submittedName>
</protein>
<evidence type="ECO:0000256" key="1">
    <source>
        <dbReference type="SAM" id="Coils"/>
    </source>
</evidence>
<evidence type="ECO:0000313" key="2">
    <source>
        <dbReference type="EMBL" id="CAI4005506.1"/>
    </source>
</evidence>
<keyword evidence="4" id="KW-1185">Reference proteome</keyword>
<sequence length="242" mass="27356">AIHLPDLEAEEWAMEPEMYASETMTSPGNAELITAMQQRMLNMENALTRVIRHLESTSGIKDHARSSALGQSIGVKEDWEDSINTVMQDEIMRLRRLINQFEHELHTASKNHRIMGKPISLLEVFCSAKSPLTHQMQCLGHQAMRFGFSEGDLSTVSGREKLFVDPSTPRDDYALTGQIRVRKTSNFARSELISPEAQREHESKRRRLAGKQSAGLPLESFQQVMSDIAKIVKMTVASYLMI</sequence>